<dbReference type="PANTHER" id="PTHR30302">
    <property type="entry name" value="HYDROGENASE 1 MATURATION PROTEASE"/>
    <property type="match status" value="1"/>
</dbReference>
<name>A0ABS4SGG2_9PROT</name>
<accession>A0ABS4SGG2</accession>
<evidence type="ECO:0000256" key="1">
    <source>
        <dbReference type="ARBA" id="ARBA00006814"/>
    </source>
</evidence>
<dbReference type="EMBL" id="JAGINP010000004">
    <property type="protein sequence ID" value="MBP2291654.1"/>
    <property type="molecule type" value="Genomic_DNA"/>
</dbReference>
<keyword evidence="4" id="KW-0378">Hydrolase</keyword>
<protein>
    <submittedName>
        <fullName evidence="5">Hydrogenase maturation protease</fullName>
    </submittedName>
</protein>
<evidence type="ECO:0000256" key="4">
    <source>
        <dbReference type="ARBA" id="ARBA00022801"/>
    </source>
</evidence>
<dbReference type="SUPFAM" id="SSF53163">
    <property type="entry name" value="HybD-like"/>
    <property type="match status" value="1"/>
</dbReference>
<dbReference type="RefSeq" id="WP_209765210.1">
    <property type="nucleotide sequence ID" value="NZ_JAGINP010000004.1"/>
</dbReference>
<evidence type="ECO:0000313" key="6">
    <source>
        <dbReference type="Proteomes" id="UP000781958"/>
    </source>
</evidence>
<organism evidence="5 6">
    <name type="scientific">Azospirillum rugosum</name>
    <dbReference type="NCBI Taxonomy" id="416170"/>
    <lineage>
        <taxon>Bacteria</taxon>
        <taxon>Pseudomonadati</taxon>
        <taxon>Pseudomonadota</taxon>
        <taxon>Alphaproteobacteria</taxon>
        <taxon>Rhodospirillales</taxon>
        <taxon>Azospirillaceae</taxon>
        <taxon>Azospirillum</taxon>
    </lineage>
</organism>
<dbReference type="GO" id="GO:0008233">
    <property type="term" value="F:peptidase activity"/>
    <property type="evidence" value="ECO:0007669"/>
    <property type="project" value="UniProtKB-KW"/>
</dbReference>
<evidence type="ECO:0000256" key="3">
    <source>
        <dbReference type="ARBA" id="ARBA00022750"/>
    </source>
</evidence>
<evidence type="ECO:0000313" key="5">
    <source>
        <dbReference type="EMBL" id="MBP2291654.1"/>
    </source>
</evidence>
<sequence>MLILGIGNRYRSDDAVGPLVADRLAALGLPAREHSGEGAALIEAWDGADRVILVDATQSGAAPGTIRRLDAAAEPLPAAFFRYSTHRFGLAEAVETARALGRLPASLVVYGVEGRCFDFGEGLSEEVGAAVERVVSMVEREVVALGPHPTLPHFAGEGFTRRAAEFPPSPKVGEG</sequence>
<dbReference type="Pfam" id="PF01750">
    <property type="entry name" value="HycI"/>
    <property type="match status" value="1"/>
</dbReference>
<gene>
    <name evidence="5" type="ORF">J2851_001403</name>
</gene>
<comment type="caution">
    <text evidence="5">The sequence shown here is derived from an EMBL/GenBank/DDBJ whole genome shotgun (WGS) entry which is preliminary data.</text>
</comment>
<keyword evidence="6" id="KW-1185">Reference proteome</keyword>
<keyword evidence="2 5" id="KW-0645">Protease</keyword>
<comment type="similarity">
    <text evidence="1">Belongs to the peptidase A31 family.</text>
</comment>
<evidence type="ECO:0000256" key="2">
    <source>
        <dbReference type="ARBA" id="ARBA00022670"/>
    </source>
</evidence>
<reference evidence="5 6" key="1">
    <citation type="submission" date="2021-03" db="EMBL/GenBank/DDBJ databases">
        <title>Genomic Encyclopedia of Type Strains, Phase III (KMG-III): the genomes of soil and plant-associated and newly described type strains.</title>
        <authorList>
            <person name="Whitman W."/>
        </authorList>
    </citation>
    <scope>NUCLEOTIDE SEQUENCE [LARGE SCALE GENOMIC DNA]</scope>
    <source>
        <strain evidence="5 6">IMMIB AFH-6</strain>
    </source>
</reference>
<dbReference type="InterPro" id="IPR000671">
    <property type="entry name" value="Peptidase_A31"/>
</dbReference>
<dbReference type="GO" id="GO:0006508">
    <property type="term" value="P:proteolysis"/>
    <property type="evidence" value="ECO:0007669"/>
    <property type="project" value="UniProtKB-KW"/>
</dbReference>
<dbReference type="NCBIfam" id="TIGR00072">
    <property type="entry name" value="hydrog_prot"/>
    <property type="match status" value="1"/>
</dbReference>
<keyword evidence="3" id="KW-0064">Aspartyl protease</keyword>
<dbReference type="InterPro" id="IPR023430">
    <property type="entry name" value="Pept_HybD-like_dom_sf"/>
</dbReference>
<dbReference type="Proteomes" id="UP000781958">
    <property type="component" value="Unassembled WGS sequence"/>
</dbReference>
<proteinExistence type="inferred from homology"/>
<dbReference type="CDD" id="cd00518">
    <property type="entry name" value="H2MP"/>
    <property type="match status" value="1"/>
</dbReference>
<dbReference type="Gene3D" id="3.40.50.1450">
    <property type="entry name" value="HybD-like"/>
    <property type="match status" value="1"/>
</dbReference>
<dbReference type="PRINTS" id="PR00446">
    <property type="entry name" value="HYDRGNUPTAKE"/>
</dbReference>
<dbReference type="PANTHER" id="PTHR30302:SF1">
    <property type="entry name" value="HYDROGENASE 2 MATURATION PROTEASE"/>
    <property type="match status" value="1"/>
</dbReference>